<comment type="caution">
    <text evidence="1">The sequence shown here is derived from an EMBL/GenBank/DDBJ whole genome shotgun (WGS) entry which is preliminary data.</text>
</comment>
<dbReference type="AlphaFoldDB" id="A0A4C1ZII6"/>
<sequence>MVKAEITRESAERRTSMELHYKQCDLTGSVRRQSENKAPKVFKQVLSIATPVSQYIPYDAGNSAAPNCLRIMQCAGITLPDPSSSLSLSLRHYDAFVTNFTAA</sequence>
<name>A0A4C1ZII6_EUMVA</name>
<proteinExistence type="predicted"/>
<dbReference type="EMBL" id="BGZK01001827">
    <property type="protein sequence ID" value="GBP86963.1"/>
    <property type="molecule type" value="Genomic_DNA"/>
</dbReference>
<dbReference type="Proteomes" id="UP000299102">
    <property type="component" value="Unassembled WGS sequence"/>
</dbReference>
<accession>A0A4C1ZII6</accession>
<keyword evidence="2" id="KW-1185">Reference proteome</keyword>
<gene>
    <name evidence="1" type="ORF">EVAR_64092_1</name>
</gene>
<protein>
    <submittedName>
        <fullName evidence="1">Uncharacterized protein</fullName>
    </submittedName>
</protein>
<reference evidence="1 2" key="1">
    <citation type="journal article" date="2019" name="Commun. Biol.">
        <title>The bagworm genome reveals a unique fibroin gene that provides high tensile strength.</title>
        <authorList>
            <person name="Kono N."/>
            <person name="Nakamura H."/>
            <person name="Ohtoshi R."/>
            <person name="Tomita M."/>
            <person name="Numata K."/>
            <person name="Arakawa K."/>
        </authorList>
    </citation>
    <scope>NUCLEOTIDE SEQUENCE [LARGE SCALE GENOMIC DNA]</scope>
</reference>
<evidence type="ECO:0000313" key="2">
    <source>
        <dbReference type="Proteomes" id="UP000299102"/>
    </source>
</evidence>
<evidence type="ECO:0000313" key="1">
    <source>
        <dbReference type="EMBL" id="GBP86963.1"/>
    </source>
</evidence>
<organism evidence="1 2">
    <name type="scientific">Eumeta variegata</name>
    <name type="common">Bagworm moth</name>
    <name type="synonym">Eumeta japonica</name>
    <dbReference type="NCBI Taxonomy" id="151549"/>
    <lineage>
        <taxon>Eukaryota</taxon>
        <taxon>Metazoa</taxon>
        <taxon>Ecdysozoa</taxon>
        <taxon>Arthropoda</taxon>
        <taxon>Hexapoda</taxon>
        <taxon>Insecta</taxon>
        <taxon>Pterygota</taxon>
        <taxon>Neoptera</taxon>
        <taxon>Endopterygota</taxon>
        <taxon>Lepidoptera</taxon>
        <taxon>Glossata</taxon>
        <taxon>Ditrysia</taxon>
        <taxon>Tineoidea</taxon>
        <taxon>Psychidae</taxon>
        <taxon>Oiketicinae</taxon>
        <taxon>Eumeta</taxon>
    </lineage>
</organism>